<dbReference type="AlphaFoldDB" id="A0A7G2C065"/>
<sequence length="115" mass="13211">MRERRKEKDAARKNPSVKKNTLREPQKMKKSRVRGFIIATVLFVFLLLVVYLVQSSQPTVLRVSDNDMMQLTAAIDNVEKEVSISSLMELTGAMAPLSVFMEDALLKNQQEKRRE</sequence>
<dbReference type="EMBL" id="LR877145">
    <property type="protein sequence ID" value="CAD2213110.1"/>
    <property type="molecule type" value="Genomic_DNA"/>
</dbReference>
<evidence type="ECO:0000313" key="4">
    <source>
        <dbReference type="Proteomes" id="UP000515908"/>
    </source>
</evidence>
<dbReference type="VEuPathDB" id="TriTrypDB:ADEAN_000054600"/>
<feature type="compositionally biased region" description="Basic and acidic residues" evidence="1">
    <location>
        <begin position="1"/>
        <end position="12"/>
    </location>
</feature>
<feature type="region of interest" description="Disordered" evidence="1">
    <location>
        <begin position="1"/>
        <end position="29"/>
    </location>
</feature>
<protein>
    <submittedName>
        <fullName evidence="3">Uncharacterized protein</fullName>
    </submittedName>
</protein>
<evidence type="ECO:0000256" key="1">
    <source>
        <dbReference type="SAM" id="MobiDB-lite"/>
    </source>
</evidence>
<keyword evidence="2" id="KW-1133">Transmembrane helix</keyword>
<reference evidence="3 4" key="1">
    <citation type="submission" date="2020-08" db="EMBL/GenBank/DDBJ databases">
        <authorList>
            <person name="Newling K."/>
            <person name="Davey J."/>
            <person name="Forrester S."/>
        </authorList>
    </citation>
    <scope>NUCLEOTIDE SEQUENCE [LARGE SCALE GENOMIC DNA]</scope>
    <source>
        <strain evidence="4">Crithidia deanei Carvalho (ATCC PRA-265)</strain>
    </source>
</reference>
<accession>A0A7G2C065</accession>
<dbReference type="Proteomes" id="UP000515908">
    <property type="component" value="Chromosome 01"/>
</dbReference>
<evidence type="ECO:0000256" key="2">
    <source>
        <dbReference type="SAM" id="Phobius"/>
    </source>
</evidence>
<keyword evidence="4" id="KW-1185">Reference proteome</keyword>
<keyword evidence="2" id="KW-0472">Membrane</keyword>
<proteinExistence type="predicted"/>
<name>A0A7G2C065_9TRYP</name>
<evidence type="ECO:0000313" key="3">
    <source>
        <dbReference type="EMBL" id="CAD2213110.1"/>
    </source>
</evidence>
<feature type="transmembrane region" description="Helical" evidence="2">
    <location>
        <begin position="33"/>
        <end position="53"/>
    </location>
</feature>
<keyword evidence="2" id="KW-0812">Transmembrane</keyword>
<organism evidence="3 4">
    <name type="scientific">Angomonas deanei</name>
    <dbReference type="NCBI Taxonomy" id="59799"/>
    <lineage>
        <taxon>Eukaryota</taxon>
        <taxon>Discoba</taxon>
        <taxon>Euglenozoa</taxon>
        <taxon>Kinetoplastea</taxon>
        <taxon>Metakinetoplastina</taxon>
        <taxon>Trypanosomatida</taxon>
        <taxon>Trypanosomatidae</taxon>
        <taxon>Strigomonadinae</taxon>
        <taxon>Angomonas</taxon>
    </lineage>
</organism>
<gene>
    <name evidence="3" type="ORF">ADEAN_000054600</name>
</gene>